<dbReference type="Proteomes" id="UP001152747">
    <property type="component" value="Unassembled WGS sequence"/>
</dbReference>
<organism evidence="1 2">
    <name type="scientific">Caenorhabditis angaria</name>
    <dbReference type="NCBI Taxonomy" id="860376"/>
    <lineage>
        <taxon>Eukaryota</taxon>
        <taxon>Metazoa</taxon>
        <taxon>Ecdysozoa</taxon>
        <taxon>Nematoda</taxon>
        <taxon>Chromadorea</taxon>
        <taxon>Rhabditida</taxon>
        <taxon>Rhabditina</taxon>
        <taxon>Rhabditomorpha</taxon>
        <taxon>Rhabditoidea</taxon>
        <taxon>Rhabditidae</taxon>
        <taxon>Peloderinae</taxon>
        <taxon>Caenorhabditis</taxon>
    </lineage>
</organism>
<evidence type="ECO:0008006" key="3">
    <source>
        <dbReference type="Google" id="ProtNLM"/>
    </source>
</evidence>
<evidence type="ECO:0000313" key="2">
    <source>
        <dbReference type="Proteomes" id="UP001152747"/>
    </source>
</evidence>
<gene>
    <name evidence="1" type="ORF">CAMP_LOCUS2892</name>
</gene>
<dbReference type="EMBL" id="CANHGI010000001">
    <property type="protein sequence ID" value="CAI5440255.1"/>
    <property type="molecule type" value="Genomic_DNA"/>
</dbReference>
<accession>A0A9P1I853</accession>
<evidence type="ECO:0000313" key="1">
    <source>
        <dbReference type="EMBL" id="CAI5440255.1"/>
    </source>
</evidence>
<proteinExistence type="predicted"/>
<protein>
    <recommendedName>
        <fullName evidence="3">F-box domain-containing protein</fullName>
    </recommendedName>
</protein>
<sequence>MSANWDDLPMEMKLEVCRYMEKEDRASFAQCSCTCFVQMLQVERDIQHLSVYQNEIDTYFMLGVNGVSLSFEQYGLQVIVRKDSKLFAKWEIDAKVLVFDLFAKILSNCRNSVAFIKIHASDFSTANLRVDLFPKLMSLEICSENRQQIYWFLSRSLNIVNLNVNFKEMEEESDTELLFNPPEFKILMISEVELKSNDAEVMLAIISRISDAEVFEEFHISISDEKFDGPDENLLEVFKKSQALNLDLKISIEQIYELLATPKINAIKFKNMATSTIADVILKCSAEKYRKRLCFKNVVGDLMEHGERLGLYQDYFQEGSENYMFYLPNTQGLYNTRTNSVSVQFEPF</sequence>
<comment type="caution">
    <text evidence="1">The sequence shown here is derived from an EMBL/GenBank/DDBJ whole genome shotgun (WGS) entry which is preliminary data.</text>
</comment>
<dbReference type="AlphaFoldDB" id="A0A9P1I853"/>
<keyword evidence="2" id="KW-1185">Reference proteome</keyword>
<name>A0A9P1I853_9PELO</name>
<reference evidence="1" key="1">
    <citation type="submission" date="2022-11" db="EMBL/GenBank/DDBJ databases">
        <authorList>
            <person name="Kikuchi T."/>
        </authorList>
    </citation>
    <scope>NUCLEOTIDE SEQUENCE</scope>
    <source>
        <strain evidence="1">PS1010</strain>
    </source>
</reference>